<dbReference type="EMBL" id="AWUE01014642">
    <property type="protein sequence ID" value="OMP02407.1"/>
    <property type="molecule type" value="Genomic_DNA"/>
</dbReference>
<comment type="caution">
    <text evidence="1">The sequence shown here is derived from an EMBL/GenBank/DDBJ whole genome shotgun (WGS) entry which is preliminary data.</text>
</comment>
<dbReference type="Proteomes" id="UP000187203">
    <property type="component" value="Unassembled WGS sequence"/>
</dbReference>
<proteinExistence type="predicted"/>
<name>A0A1R3K5M8_9ROSI</name>
<evidence type="ECO:0000313" key="2">
    <source>
        <dbReference type="Proteomes" id="UP000187203"/>
    </source>
</evidence>
<gene>
    <name evidence="1" type="ORF">COLO4_11144</name>
</gene>
<reference evidence="2" key="1">
    <citation type="submission" date="2013-09" db="EMBL/GenBank/DDBJ databases">
        <title>Corchorus olitorius genome sequencing.</title>
        <authorList>
            <person name="Alam M."/>
            <person name="Haque M.S."/>
            <person name="Islam M.S."/>
            <person name="Emdad E.M."/>
            <person name="Islam M.M."/>
            <person name="Ahmed B."/>
            <person name="Halim A."/>
            <person name="Hossen Q.M.M."/>
            <person name="Hossain M.Z."/>
            <person name="Ahmed R."/>
            <person name="Khan M.M."/>
            <person name="Islam R."/>
            <person name="Rashid M.M."/>
            <person name="Khan S.A."/>
            <person name="Rahman M.S."/>
            <person name="Alam M."/>
            <person name="Yahiya A.S."/>
            <person name="Khan M.S."/>
            <person name="Azam M.S."/>
            <person name="Haque T."/>
            <person name="Lashkar M.Z.H."/>
            <person name="Akhand A.I."/>
            <person name="Morshed G."/>
            <person name="Roy S."/>
            <person name="Uddin K.S."/>
            <person name="Rabeya T."/>
            <person name="Hossain A.S."/>
            <person name="Chowdhury A."/>
            <person name="Snigdha A.R."/>
            <person name="Mortoza M.S."/>
            <person name="Matin S.A."/>
            <person name="Hoque S.M.E."/>
            <person name="Islam M.K."/>
            <person name="Roy D.K."/>
            <person name="Haider R."/>
            <person name="Moosa M.M."/>
            <person name="Elias S.M."/>
            <person name="Hasan A.M."/>
            <person name="Jahan S."/>
            <person name="Shafiuddin M."/>
            <person name="Mahmood N."/>
            <person name="Shommy N.S."/>
        </authorList>
    </citation>
    <scope>NUCLEOTIDE SEQUENCE [LARGE SCALE GENOMIC DNA]</scope>
    <source>
        <strain evidence="2">cv. O-4</strain>
    </source>
</reference>
<sequence length="64" mass="7429">MSRAANGTCIATLRIRIARGLVIELERNIYQSGKLQCNINVHPSYKRNQMESNIYPRCKLHRNN</sequence>
<keyword evidence="2" id="KW-1185">Reference proteome</keyword>
<protein>
    <submittedName>
        <fullName evidence="1">Uncharacterized protein</fullName>
    </submittedName>
</protein>
<accession>A0A1R3K5M8</accession>
<organism evidence="1 2">
    <name type="scientific">Corchorus olitorius</name>
    <dbReference type="NCBI Taxonomy" id="93759"/>
    <lineage>
        <taxon>Eukaryota</taxon>
        <taxon>Viridiplantae</taxon>
        <taxon>Streptophyta</taxon>
        <taxon>Embryophyta</taxon>
        <taxon>Tracheophyta</taxon>
        <taxon>Spermatophyta</taxon>
        <taxon>Magnoliopsida</taxon>
        <taxon>eudicotyledons</taxon>
        <taxon>Gunneridae</taxon>
        <taxon>Pentapetalae</taxon>
        <taxon>rosids</taxon>
        <taxon>malvids</taxon>
        <taxon>Malvales</taxon>
        <taxon>Malvaceae</taxon>
        <taxon>Grewioideae</taxon>
        <taxon>Apeibeae</taxon>
        <taxon>Corchorus</taxon>
    </lineage>
</organism>
<dbReference type="AlphaFoldDB" id="A0A1R3K5M8"/>
<evidence type="ECO:0000313" key="1">
    <source>
        <dbReference type="EMBL" id="OMP02407.1"/>
    </source>
</evidence>